<gene>
    <name evidence="1" type="ORF">DARMORV10_A08P02750.1</name>
</gene>
<protein>
    <submittedName>
        <fullName evidence="1">(rape) hypothetical protein</fullName>
    </submittedName>
</protein>
<proteinExistence type="predicted"/>
<accession>A0A816ZMV8</accession>
<name>A0A816ZMV8_BRANA</name>
<evidence type="ECO:0000313" key="1">
    <source>
        <dbReference type="EMBL" id="CAF2215235.1"/>
    </source>
</evidence>
<sequence length="69" mass="7809">MLQFLMNSRFIRINSESYAGSSSNKDMIRLNDKLINWEDALAEEVLLSQKDEDDDEIVKMVVGSDIVAG</sequence>
<reference evidence="1" key="1">
    <citation type="submission" date="2021-01" db="EMBL/GenBank/DDBJ databases">
        <authorList>
            <consortium name="Genoscope - CEA"/>
            <person name="William W."/>
        </authorList>
    </citation>
    <scope>NUCLEOTIDE SEQUENCE</scope>
</reference>
<organism evidence="1">
    <name type="scientific">Brassica napus</name>
    <name type="common">Rape</name>
    <dbReference type="NCBI Taxonomy" id="3708"/>
    <lineage>
        <taxon>Eukaryota</taxon>
        <taxon>Viridiplantae</taxon>
        <taxon>Streptophyta</taxon>
        <taxon>Embryophyta</taxon>
        <taxon>Tracheophyta</taxon>
        <taxon>Spermatophyta</taxon>
        <taxon>Magnoliopsida</taxon>
        <taxon>eudicotyledons</taxon>
        <taxon>Gunneridae</taxon>
        <taxon>Pentapetalae</taxon>
        <taxon>rosids</taxon>
        <taxon>malvids</taxon>
        <taxon>Brassicales</taxon>
        <taxon>Brassicaceae</taxon>
        <taxon>Brassiceae</taxon>
        <taxon>Brassica</taxon>
    </lineage>
</organism>
<dbReference type="AlphaFoldDB" id="A0A816ZMV8"/>
<dbReference type="Proteomes" id="UP001295469">
    <property type="component" value="Chromosome A08"/>
</dbReference>
<dbReference type="EMBL" id="HG994362">
    <property type="protein sequence ID" value="CAF2215235.1"/>
    <property type="molecule type" value="Genomic_DNA"/>
</dbReference>